<dbReference type="PROSITE" id="PS51900">
    <property type="entry name" value="CB"/>
    <property type="match status" value="1"/>
</dbReference>
<dbReference type="Gene3D" id="1.10.150.130">
    <property type="match status" value="1"/>
</dbReference>
<protein>
    <submittedName>
        <fullName evidence="8">Tyrosine-type recombinase/integrase</fullName>
    </submittedName>
</protein>
<dbReference type="Pfam" id="PF00589">
    <property type="entry name" value="Phage_integrase"/>
    <property type="match status" value="1"/>
</dbReference>
<evidence type="ECO:0000256" key="2">
    <source>
        <dbReference type="ARBA" id="ARBA00022908"/>
    </source>
</evidence>
<dbReference type="Proteomes" id="UP001517367">
    <property type="component" value="Unassembled WGS sequence"/>
</dbReference>
<feature type="domain" description="Tyr recombinase" evidence="6">
    <location>
        <begin position="204"/>
        <end position="393"/>
    </location>
</feature>
<name>A0ABW9JDK3_9SPHI</name>
<evidence type="ECO:0000313" key="9">
    <source>
        <dbReference type="Proteomes" id="UP001517367"/>
    </source>
</evidence>
<reference evidence="8 9" key="1">
    <citation type="submission" date="2024-12" db="EMBL/GenBank/DDBJ databases">
        <authorList>
            <person name="Hu S."/>
        </authorList>
    </citation>
    <scope>NUCLEOTIDE SEQUENCE [LARGE SCALE GENOMIC DNA]</scope>
    <source>
        <strain evidence="8 9">P-25</strain>
    </source>
</reference>
<comment type="similarity">
    <text evidence="1">Belongs to the 'phage' integrase family.</text>
</comment>
<dbReference type="Gene3D" id="1.10.443.10">
    <property type="entry name" value="Intergrase catalytic core"/>
    <property type="match status" value="1"/>
</dbReference>
<evidence type="ECO:0000256" key="5">
    <source>
        <dbReference type="PROSITE-ProRule" id="PRU01248"/>
    </source>
</evidence>
<dbReference type="PANTHER" id="PTHR30349:SF41">
    <property type="entry name" value="INTEGRASE_RECOMBINASE PROTEIN MJ0367-RELATED"/>
    <property type="match status" value="1"/>
</dbReference>
<dbReference type="InterPro" id="IPR013762">
    <property type="entry name" value="Integrase-like_cat_sf"/>
</dbReference>
<comment type="caution">
    <text evidence="8">The sequence shown here is derived from an EMBL/GenBank/DDBJ whole genome shotgun (WGS) entry which is preliminary data.</text>
</comment>
<dbReference type="InterPro" id="IPR010998">
    <property type="entry name" value="Integrase_recombinase_N"/>
</dbReference>
<dbReference type="CDD" id="cd00397">
    <property type="entry name" value="DNA_BRE_C"/>
    <property type="match status" value="1"/>
</dbReference>
<dbReference type="RefSeq" id="WP_138727617.1">
    <property type="nucleotide sequence ID" value="NZ_SRMP02000001.1"/>
</dbReference>
<dbReference type="EMBL" id="SRMP02000001">
    <property type="protein sequence ID" value="MFN0290020.1"/>
    <property type="molecule type" value="Genomic_DNA"/>
</dbReference>
<dbReference type="InterPro" id="IPR044068">
    <property type="entry name" value="CB"/>
</dbReference>
<evidence type="ECO:0000256" key="1">
    <source>
        <dbReference type="ARBA" id="ARBA00008857"/>
    </source>
</evidence>
<dbReference type="InterPro" id="IPR011010">
    <property type="entry name" value="DNA_brk_join_enz"/>
</dbReference>
<dbReference type="PANTHER" id="PTHR30349">
    <property type="entry name" value="PHAGE INTEGRASE-RELATED"/>
    <property type="match status" value="1"/>
</dbReference>
<dbReference type="InterPro" id="IPR002104">
    <property type="entry name" value="Integrase_catalytic"/>
</dbReference>
<evidence type="ECO:0000259" key="7">
    <source>
        <dbReference type="PROSITE" id="PS51900"/>
    </source>
</evidence>
<accession>A0ABW9JDK3</accession>
<keyword evidence="3 5" id="KW-0238">DNA-binding</keyword>
<evidence type="ECO:0000256" key="4">
    <source>
        <dbReference type="ARBA" id="ARBA00023172"/>
    </source>
</evidence>
<keyword evidence="4" id="KW-0233">DNA recombination</keyword>
<dbReference type="InterPro" id="IPR050090">
    <property type="entry name" value="Tyrosine_recombinase_XerCD"/>
</dbReference>
<sequence length="397" mass="46644">MEKNYTTPVIKKGAEITFVPKGSTKKIEQAKKPWYIEYYYEGRQVRVRPDNLNRIKNPDEKQSKADNEIEALIADLRDGYNPFRPTDYLTKIEIEKLTFKDAIEKFEKFHRENYSKEKTIKCYKSKLHALRDYLPDDILLSDIHKAHLESFVRSKVDDGTYSQATLKFAKRTFSAFFAVMMELKYLEENPYLGFSKRIKSFKETDDSHLPYNDEQLAKLMEWLDINDKYVALFARTIYFTCLRPAEIKGLKVKDINLKNRTITVRKGNKKTTSGDIKDDVLPLMPSFIPFLKNMGLETANKEDFLFGDTKKFFSSTPIGENTPYNRFVKCLECLSLDKLGYDLYSIKHTSNISKFNQGWKIEKIMKFNRHRNIEQTLTYLQNITYHTDLSELDLLTI</sequence>
<keyword evidence="2" id="KW-0229">DNA integration</keyword>
<evidence type="ECO:0000313" key="8">
    <source>
        <dbReference type="EMBL" id="MFN0290020.1"/>
    </source>
</evidence>
<keyword evidence="9" id="KW-1185">Reference proteome</keyword>
<proteinExistence type="inferred from homology"/>
<dbReference type="SUPFAM" id="SSF56349">
    <property type="entry name" value="DNA breaking-rejoining enzymes"/>
    <property type="match status" value="1"/>
</dbReference>
<evidence type="ECO:0000259" key="6">
    <source>
        <dbReference type="PROSITE" id="PS51898"/>
    </source>
</evidence>
<evidence type="ECO:0000256" key="3">
    <source>
        <dbReference type="ARBA" id="ARBA00023125"/>
    </source>
</evidence>
<dbReference type="PROSITE" id="PS51898">
    <property type="entry name" value="TYR_RECOMBINASE"/>
    <property type="match status" value="1"/>
</dbReference>
<gene>
    <name evidence="8" type="ORF">E5L68_001375</name>
</gene>
<organism evidence="8 9">
    <name type="scientific">Pedobacter helvus</name>
    <dbReference type="NCBI Taxonomy" id="2563444"/>
    <lineage>
        <taxon>Bacteria</taxon>
        <taxon>Pseudomonadati</taxon>
        <taxon>Bacteroidota</taxon>
        <taxon>Sphingobacteriia</taxon>
        <taxon>Sphingobacteriales</taxon>
        <taxon>Sphingobacteriaceae</taxon>
        <taxon>Pedobacter</taxon>
    </lineage>
</organism>
<feature type="domain" description="Core-binding (CB)" evidence="7">
    <location>
        <begin position="97"/>
        <end position="181"/>
    </location>
</feature>